<feature type="region of interest" description="Disordered" evidence="1">
    <location>
        <begin position="31"/>
        <end position="53"/>
    </location>
</feature>
<gene>
    <name evidence="2" type="ORF">AAFF_G00116360</name>
</gene>
<dbReference type="Proteomes" id="UP001221898">
    <property type="component" value="Unassembled WGS sequence"/>
</dbReference>
<dbReference type="AlphaFoldDB" id="A0AAD7T1H8"/>
<organism evidence="2 3">
    <name type="scientific">Aldrovandia affinis</name>
    <dbReference type="NCBI Taxonomy" id="143900"/>
    <lineage>
        <taxon>Eukaryota</taxon>
        <taxon>Metazoa</taxon>
        <taxon>Chordata</taxon>
        <taxon>Craniata</taxon>
        <taxon>Vertebrata</taxon>
        <taxon>Euteleostomi</taxon>
        <taxon>Actinopterygii</taxon>
        <taxon>Neopterygii</taxon>
        <taxon>Teleostei</taxon>
        <taxon>Notacanthiformes</taxon>
        <taxon>Halosauridae</taxon>
        <taxon>Aldrovandia</taxon>
    </lineage>
</organism>
<feature type="compositionally biased region" description="Basic and acidic residues" evidence="1">
    <location>
        <begin position="31"/>
        <end position="42"/>
    </location>
</feature>
<keyword evidence="3" id="KW-1185">Reference proteome</keyword>
<dbReference type="EMBL" id="JAINUG010000018">
    <property type="protein sequence ID" value="KAJ8412685.1"/>
    <property type="molecule type" value="Genomic_DNA"/>
</dbReference>
<evidence type="ECO:0000256" key="1">
    <source>
        <dbReference type="SAM" id="MobiDB-lite"/>
    </source>
</evidence>
<protein>
    <submittedName>
        <fullName evidence="2">Uncharacterized protein</fullName>
    </submittedName>
</protein>
<proteinExistence type="predicted"/>
<comment type="caution">
    <text evidence="2">The sequence shown here is derived from an EMBL/GenBank/DDBJ whole genome shotgun (WGS) entry which is preliminary data.</text>
</comment>
<sequence>MYTPVYRILGHGGREPDGLWHELIKQEFPLKSREAHPEEAPRRAGGLGEAEARSKRDAFRPFLFWR</sequence>
<reference evidence="2" key="1">
    <citation type="journal article" date="2023" name="Science">
        <title>Genome structures resolve the early diversification of teleost fishes.</title>
        <authorList>
            <person name="Parey E."/>
            <person name="Louis A."/>
            <person name="Montfort J."/>
            <person name="Bouchez O."/>
            <person name="Roques C."/>
            <person name="Iampietro C."/>
            <person name="Lluch J."/>
            <person name="Castinel A."/>
            <person name="Donnadieu C."/>
            <person name="Desvignes T."/>
            <person name="Floi Bucao C."/>
            <person name="Jouanno E."/>
            <person name="Wen M."/>
            <person name="Mejri S."/>
            <person name="Dirks R."/>
            <person name="Jansen H."/>
            <person name="Henkel C."/>
            <person name="Chen W.J."/>
            <person name="Zahm M."/>
            <person name="Cabau C."/>
            <person name="Klopp C."/>
            <person name="Thompson A.W."/>
            <person name="Robinson-Rechavi M."/>
            <person name="Braasch I."/>
            <person name="Lecointre G."/>
            <person name="Bobe J."/>
            <person name="Postlethwait J.H."/>
            <person name="Berthelot C."/>
            <person name="Roest Crollius H."/>
            <person name="Guiguen Y."/>
        </authorList>
    </citation>
    <scope>NUCLEOTIDE SEQUENCE</scope>
    <source>
        <strain evidence="2">NC1722</strain>
    </source>
</reference>
<name>A0AAD7T1H8_9TELE</name>
<evidence type="ECO:0000313" key="3">
    <source>
        <dbReference type="Proteomes" id="UP001221898"/>
    </source>
</evidence>
<accession>A0AAD7T1H8</accession>
<evidence type="ECO:0000313" key="2">
    <source>
        <dbReference type="EMBL" id="KAJ8412685.1"/>
    </source>
</evidence>